<proteinExistence type="predicted"/>
<feature type="non-terminal residue" evidence="1">
    <location>
        <position position="1"/>
    </location>
</feature>
<name>A0A371EKJ9_MUCPR</name>
<dbReference type="Proteomes" id="UP000257109">
    <property type="component" value="Unassembled WGS sequence"/>
</dbReference>
<dbReference type="AlphaFoldDB" id="A0A371EKJ9"/>
<protein>
    <submittedName>
        <fullName evidence="1">Uncharacterized protein</fullName>
    </submittedName>
</protein>
<accession>A0A371EKJ9</accession>
<evidence type="ECO:0000313" key="1">
    <source>
        <dbReference type="EMBL" id="RDX66561.1"/>
    </source>
</evidence>
<comment type="caution">
    <text evidence="1">The sequence shown here is derived from an EMBL/GenBank/DDBJ whole genome shotgun (WGS) entry which is preliminary data.</text>
</comment>
<gene>
    <name evidence="1" type="ORF">CR513_54660</name>
</gene>
<evidence type="ECO:0000313" key="2">
    <source>
        <dbReference type="Proteomes" id="UP000257109"/>
    </source>
</evidence>
<dbReference type="EMBL" id="QJKJ01013387">
    <property type="protein sequence ID" value="RDX66561.1"/>
    <property type="molecule type" value="Genomic_DNA"/>
</dbReference>
<organism evidence="1 2">
    <name type="scientific">Mucuna pruriens</name>
    <name type="common">Velvet bean</name>
    <name type="synonym">Dolichos pruriens</name>
    <dbReference type="NCBI Taxonomy" id="157652"/>
    <lineage>
        <taxon>Eukaryota</taxon>
        <taxon>Viridiplantae</taxon>
        <taxon>Streptophyta</taxon>
        <taxon>Embryophyta</taxon>
        <taxon>Tracheophyta</taxon>
        <taxon>Spermatophyta</taxon>
        <taxon>Magnoliopsida</taxon>
        <taxon>eudicotyledons</taxon>
        <taxon>Gunneridae</taxon>
        <taxon>Pentapetalae</taxon>
        <taxon>rosids</taxon>
        <taxon>fabids</taxon>
        <taxon>Fabales</taxon>
        <taxon>Fabaceae</taxon>
        <taxon>Papilionoideae</taxon>
        <taxon>50 kb inversion clade</taxon>
        <taxon>NPAAA clade</taxon>
        <taxon>indigoferoid/millettioid clade</taxon>
        <taxon>Phaseoleae</taxon>
        <taxon>Mucuna</taxon>
    </lineage>
</organism>
<sequence length="218" mass="24629">MVDTEIVMGIPKERQTLFCCPKVQCQIYHKIGHDASACYQRHIIGPRPTWSWPNQWPNIPSCGMWAHPPSGHTRIELGFPCGLKPQVLLTNVDHSNAFSQPPSLWYPDFDATHHTKYSLERSKVYRFLPLAHLAFLHPIIHIITKNLISVGQFARDNSIYLNFIQLFVAKMQGTLGKDGLYFSNFFSSPPVIGSSYFPPCINPIDCNIGCNSSLSNTI</sequence>
<reference evidence="1" key="1">
    <citation type="submission" date="2018-05" db="EMBL/GenBank/DDBJ databases">
        <title>Draft genome of Mucuna pruriens seed.</title>
        <authorList>
            <person name="Nnadi N.E."/>
            <person name="Vos R."/>
            <person name="Hasami M.H."/>
            <person name="Devisetty U.K."/>
            <person name="Aguiy J.C."/>
        </authorList>
    </citation>
    <scope>NUCLEOTIDE SEQUENCE [LARGE SCALE GENOMIC DNA]</scope>
    <source>
        <strain evidence="1">JCA_2017</strain>
    </source>
</reference>
<keyword evidence="2" id="KW-1185">Reference proteome</keyword>